<dbReference type="InterPro" id="IPR011990">
    <property type="entry name" value="TPR-like_helical_dom_sf"/>
</dbReference>
<dbReference type="Pfam" id="PF01535">
    <property type="entry name" value="PPR"/>
    <property type="match status" value="2"/>
</dbReference>
<proteinExistence type="predicted"/>
<dbReference type="InterPro" id="IPR002885">
    <property type="entry name" value="PPR_rpt"/>
</dbReference>
<feature type="compositionally biased region" description="Polar residues" evidence="2">
    <location>
        <begin position="95"/>
        <end position="106"/>
    </location>
</feature>
<dbReference type="PANTHER" id="PTHR47939:SF5">
    <property type="entry name" value="PENTACOTRIPEPTIDE-REPEAT REGION OF PRORP DOMAIN-CONTAINING PROTEIN"/>
    <property type="match status" value="1"/>
</dbReference>
<dbReference type="AlphaFoldDB" id="A0A9W9PRX7"/>
<evidence type="ECO:0000313" key="3">
    <source>
        <dbReference type="EMBL" id="KAJ5307259.1"/>
    </source>
</evidence>
<dbReference type="PANTHER" id="PTHR47939">
    <property type="entry name" value="MEMBRANE-ASSOCIATED SALT-INDUCIBLE PROTEIN-LIKE"/>
    <property type="match status" value="1"/>
</dbReference>
<feature type="compositionally biased region" description="Basic and acidic residues" evidence="2">
    <location>
        <begin position="69"/>
        <end position="80"/>
    </location>
</feature>
<feature type="region of interest" description="Disordered" evidence="2">
    <location>
        <begin position="749"/>
        <end position="774"/>
    </location>
</feature>
<evidence type="ECO:0000313" key="4">
    <source>
        <dbReference type="Proteomes" id="UP001147746"/>
    </source>
</evidence>
<evidence type="ECO:0000256" key="2">
    <source>
        <dbReference type="SAM" id="MobiDB-lite"/>
    </source>
</evidence>
<dbReference type="Gene3D" id="1.25.40.10">
    <property type="entry name" value="Tetratricopeptide repeat domain"/>
    <property type="match status" value="2"/>
</dbReference>
<sequence>MSLCPHQLARFRLKGLPAQCRNSGLWPRRLGTSNVAHRVKHISSYATSVRDPGTESHDFTTPASLHPVINKELESPDWDNHSNPAEQSEERKNEQPGNATILQKSESGLRKLTTRPLSMKRVRGILAAQGHNTEHAAAVLRRLNAEIAAKDRYFNPKSTYLAAVVKGNSLYVSRGLGIEQWQLAYGEIYKAKHYEREVSRQAVIPGLKEDSQALLEKIQTDCLGCFRDSWQALPRRDKAACWQRLAFWLMQNDPKLLMEFLLVTTESGEKPDCTMVSDCFLYLDRFYYEDWLKDWVGGTHTYESLIEAALNPKDWPILSASQKGVRLYIQRASHEGVNFALQTVTGRHIDLTPETALCFMWRFTEFGDVDRALKSLEFIPMLKDPEFTLNSEGVLRHCCKLLTLDRVQDGENGRNFEILPQLLKMGVRPDRDMMNLVLANAYKTGDSQLGADMLHFMMNHDYEFDSYTYLTLLTEAVKRGDRGRVDNLIHKLKEDKDLHNHPYIANKIFHSHYVFTAKNMDADSDPAGVFYSMLDMYNTLYDITPLKDLLLIPQHYTPRAGGSNAPPDPIALYIMIATYFRCQNRLSTVQVIYHRFRELVKNDHPSIALLAETDHTYNEFLIAMRDNPHALRSCVYLVEDMLRSSKSPRPTARTWNILLSAFIYNRQPAAAETIMEMMAKHQVEYDQVTWNTIISGHVSEQNVEETAAAIKAMEEQGFVIDPYTMKTLRYLRDPERLWVAIDELDKLYSEQSSQQVTSKPEDETSSPAEGESEDQLLDMGLQKLVLK</sequence>
<protein>
    <recommendedName>
        <fullName evidence="5">Pentatricopeptide repeat protein</fullName>
    </recommendedName>
</protein>
<dbReference type="Proteomes" id="UP001147746">
    <property type="component" value="Unassembled WGS sequence"/>
</dbReference>
<dbReference type="InterPro" id="IPR050667">
    <property type="entry name" value="PPR-containing_protein"/>
</dbReference>
<reference evidence="3" key="2">
    <citation type="journal article" date="2023" name="IMA Fungus">
        <title>Comparative genomic study of the Penicillium genus elucidates a diverse pangenome and 15 lateral gene transfer events.</title>
        <authorList>
            <person name="Petersen C."/>
            <person name="Sorensen T."/>
            <person name="Nielsen M.R."/>
            <person name="Sondergaard T.E."/>
            <person name="Sorensen J.L."/>
            <person name="Fitzpatrick D.A."/>
            <person name="Frisvad J.C."/>
            <person name="Nielsen K.L."/>
        </authorList>
    </citation>
    <scope>NUCLEOTIDE SEQUENCE</scope>
    <source>
        <strain evidence="3">IBT 21472</strain>
    </source>
</reference>
<reference evidence="3" key="1">
    <citation type="submission" date="2022-12" db="EMBL/GenBank/DDBJ databases">
        <authorList>
            <person name="Petersen C."/>
        </authorList>
    </citation>
    <scope>NUCLEOTIDE SEQUENCE</scope>
    <source>
        <strain evidence="3">IBT 21472</strain>
    </source>
</reference>
<dbReference type="NCBIfam" id="TIGR00756">
    <property type="entry name" value="PPR"/>
    <property type="match status" value="1"/>
</dbReference>
<feature type="repeat" description="PPR" evidence="1">
    <location>
        <begin position="686"/>
        <end position="720"/>
    </location>
</feature>
<feature type="region of interest" description="Disordered" evidence="2">
    <location>
        <begin position="47"/>
        <end position="114"/>
    </location>
</feature>
<evidence type="ECO:0000256" key="1">
    <source>
        <dbReference type="PROSITE-ProRule" id="PRU00708"/>
    </source>
</evidence>
<accession>A0A9W9PRX7</accession>
<feature type="compositionally biased region" description="Polar residues" evidence="2">
    <location>
        <begin position="749"/>
        <end position="758"/>
    </location>
</feature>
<name>A0A9W9PRX7_9EURO</name>
<gene>
    <name evidence="3" type="ORF">N7476_007915</name>
</gene>
<dbReference type="EMBL" id="JAPZBO010000008">
    <property type="protein sequence ID" value="KAJ5307259.1"/>
    <property type="molecule type" value="Genomic_DNA"/>
</dbReference>
<evidence type="ECO:0008006" key="5">
    <source>
        <dbReference type="Google" id="ProtNLM"/>
    </source>
</evidence>
<comment type="caution">
    <text evidence="3">The sequence shown here is derived from an EMBL/GenBank/DDBJ whole genome shotgun (WGS) entry which is preliminary data.</text>
</comment>
<keyword evidence="4" id="KW-1185">Reference proteome</keyword>
<dbReference type="PROSITE" id="PS51375">
    <property type="entry name" value="PPR"/>
    <property type="match status" value="1"/>
</dbReference>
<organism evidence="3 4">
    <name type="scientific">Penicillium atrosanguineum</name>
    <dbReference type="NCBI Taxonomy" id="1132637"/>
    <lineage>
        <taxon>Eukaryota</taxon>
        <taxon>Fungi</taxon>
        <taxon>Dikarya</taxon>
        <taxon>Ascomycota</taxon>
        <taxon>Pezizomycotina</taxon>
        <taxon>Eurotiomycetes</taxon>
        <taxon>Eurotiomycetidae</taxon>
        <taxon>Eurotiales</taxon>
        <taxon>Aspergillaceae</taxon>
        <taxon>Penicillium</taxon>
    </lineage>
</organism>